<evidence type="ECO:0000256" key="1">
    <source>
        <dbReference type="SAM" id="Phobius"/>
    </source>
</evidence>
<dbReference type="GO" id="GO:0005886">
    <property type="term" value="C:plasma membrane"/>
    <property type="evidence" value="ECO:0007669"/>
    <property type="project" value="TreeGrafter"/>
</dbReference>
<evidence type="ECO:0000313" key="3">
    <source>
        <dbReference type="Proteomes" id="UP001050975"/>
    </source>
</evidence>
<dbReference type="EMBL" id="BLAY01000145">
    <property type="protein sequence ID" value="GET42032.1"/>
    <property type="molecule type" value="Genomic_DNA"/>
</dbReference>
<keyword evidence="1" id="KW-0472">Membrane</keyword>
<dbReference type="InterPro" id="IPR052712">
    <property type="entry name" value="Acid_resist_chaperone_HdeD"/>
</dbReference>
<dbReference type="InterPro" id="IPR005325">
    <property type="entry name" value="DUF308_memb"/>
</dbReference>
<evidence type="ECO:0000313" key="2">
    <source>
        <dbReference type="EMBL" id="GET42032.1"/>
    </source>
</evidence>
<feature type="transmembrane region" description="Helical" evidence="1">
    <location>
        <begin position="94"/>
        <end position="116"/>
    </location>
</feature>
<feature type="transmembrane region" description="Helical" evidence="1">
    <location>
        <begin position="151"/>
        <end position="171"/>
    </location>
</feature>
<dbReference type="Proteomes" id="UP001050975">
    <property type="component" value="Unassembled WGS sequence"/>
</dbReference>
<feature type="transmembrane region" description="Helical" evidence="1">
    <location>
        <begin position="43"/>
        <end position="61"/>
    </location>
</feature>
<organism evidence="2 3">
    <name type="scientific">Microseira wollei NIES-4236</name>
    <dbReference type="NCBI Taxonomy" id="2530354"/>
    <lineage>
        <taxon>Bacteria</taxon>
        <taxon>Bacillati</taxon>
        <taxon>Cyanobacteriota</taxon>
        <taxon>Cyanophyceae</taxon>
        <taxon>Oscillatoriophycideae</taxon>
        <taxon>Aerosakkonematales</taxon>
        <taxon>Aerosakkonemataceae</taxon>
        <taxon>Microseira</taxon>
    </lineage>
</organism>
<dbReference type="Pfam" id="PF03729">
    <property type="entry name" value="DUF308"/>
    <property type="match status" value="1"/>
</dbReference>
<name>A0AAV3XGG2_9CYAN</name>
<dbReference type="AlphaFoldDB" id="A0AAV3XGG2"/>
<proteinExistence type="predicted"/>
<comment type="caution">
    <text evidence="2">The sequence shown here is derived from an EMBL/GenBank/DDBJ whole genome shotgun (WGS) entry which is preliminary data.</text>
</comment>
<sequence>MTTNVSGDINKSINWSIWMGVLLIVLGIGAIAAPAVSTIVAETWFALILASGGVAKIVHAFQTRENGFIWKLLLGALYIATGVMLFFYPLTGVLTLTLLLGSFLLTEGTFEIILAFRLRPQQNWTWELANGIITILLGAMIWFQWPFNAPWLIGTFVGASVLFSGASRVMLSLNARNALNQSDTTASA</sequence>
<dbReference type="PANTHER" id="PTHR34989">
    <property type="entry name" value="PROTEIN HDED"/>
    <property type="match status" value="1"/>
</dbReference>
<feature type="transmembrane region" description="Helical" evidence="1">
    <location>
        <begin position="12"/>
        <end position="37"/>
    </location>
</feature>
<feature type="transmembrane region" description="Helical" evidence="1">
    <location>
        <begin position="68"/>
        <end position="88"/>
    </location>
</feature>
<gene>
    <name evidence="2" type="ORF">MiSe_68460</name>
</gene>
<feature type="transmembrane region" description="Helical" evidence="1">
    <location>
        <begin position="128"/>
        <end position="145"/>
    </location>
</feature>
<keyword evidence="1" id="KW-0812">Transmembrane</keyword>
<evidence type="ECO:0008006" key="4">
    <source>
        <dbReference type="Google" id="ProtNLM"/>
    </source>
</evidence>
<dbReference type="RefSeq" id="WP_226588926.1">
    <property type="nucleotide sequence ID" value="NZ_BLAY01000145.1"/>
</dbReference>
<accession>A0AAV3XGG2</accession>
<dbReference type="PANTHER" id="PTHR34989:SF1">
    <property type="entry name" value="PROTEIN HDED"/>
    <property type="match status" value="1"/>
</dbReference>
<reference evidence="2" key="1">
    <citation type="submission" date="2019-10" db="EMBL/GenBank/DDBJ databases">
        <title>Draft genome sequece of Microseira wollei NIES-4236.</title>
        <authorList>
            <person name="Yamaguchi H."/>
            <person name="Suzuki S."/>
            <person name="Kawachi M."/>
        </authorList>
    </citation>
    <scope>NUCLEOTIDE SEQUENCE</scope>
    <source>
        <strain evidence="2">NIES-4236</strain>
    </source>
</reference>
<keyword evidence="3" id="KW-1185">Reference proteome</keyword>
<protein>
    <recommendedName>
        <fullName evidence="4">HdeD family acid-resistance protein</fullName>
    </recommendedName>
</protein>
<keyword evidence="1" id="KW-1133">Transmembrane helix</keyword>